<comment type="similarity">
    <text evidence="2 6">Belongs to the FPP/GGPP synthase family.</text>
</comment>
<gene>
    <name evidence="7" type="primary">ispB</name>
    <name evidence="7" type="ORF">O1D97_12865</name>
</gene>
<reference evidence="7" key="1">
    <citation type="submission" date="2022-12" db="EMBL/GenBank/DDBJ databases">
        <title>Marinomonas 15G1-11 sp. nov, isolated from marine algae.</title>
        <authorList>
            <person name="Butt M."/>
            <person name="Choi D.G."/>
            <person name="Kim J.M."/>
            <person name="Lee J.K."/>
            <person name="Baek J.H."/>
            <person name="Jeon C.O."/>
        </authorList>
    </citation>
    <scope>NUCLEOTIDE SEQUENCE</scope>
    <source>
        <strain evidence="7">15G1-11</strain>
    </source>
</reference>
<evidence type="ECO:0000256" key="1">
    <source>
        <dbReference type="ARBA" id="ARBA00001946"/>
    </source>
</evidence>
<dbReference type="InterPro" id="IPR033749">
    <property type="entry name" value="Polyprenyl_synt_CS"/>
</dbReference>
<keyword evidence="8" id="KW-1185">Reference proteome</keyword>
<evidence type="ECO:0000313" key="7">
    <source>
        <dbReference type="EMBL" id="MCZ2722475.1"/>
    </source>
</evidence>
<dbReference type="PANTHER" id="PTHR12001">
    <property type="entry name" value="GERANYLGERANYL PYROPHOSPHATE SYNTHASE"/>
    <property type="match status" value="1"/>
</dbReference>
<dbReference type="CDD" id="cd00685">
    <property type="entry name" value="Trans_IPPS_HT"/>
    <property type="match status" value="1"/>
</dbReference>
<dbReference type="InterPro" id="IPR000092">
    <property type="entry name" value="Polyprenyl_synt"/>
</dbReference>
<accession>A0ABT4JW53</accession>
<evidence type="ECO:0000256" key="2">
    <source>
        <dbReference type="ARBA" id="ARBA00006706"/>
    </source>
</evidence>
<dbReference type="PROSITE" id="PS00444">
    <property type="entry name" value="POLYPRENYL_SYNTHASE_2"/>
    <property type="match status" value="1"/>
</dbReference>
<dbReference type="EC" id="2.5.1.90" evidence="7"/>
<evidence type="ECO:0000256" key="5">
    <source>
        <dbReference type="ARBA" id="ARBA00022842"/>
    </source>
</evidence>
<dbReference type="InterPro" id="IPR008949">
    <property type="entry name" value="Isoprenoid_synthase_dom_sf"/>
</dbReference>
<evidence type="ECO:0000256" key="3">
    <source>
        <dbReference type="ARBA" id="ARBA00022679"/>
    </source>
</evidence>
<proteinExistence type="inferred from homology"/>
<evidence type="ECO:0000256" key="6">
    <source>
        <dbReference type="RuleBase" id="RU004466"/>
    </source>
</evidence>
<keyword evidence="5" id="KW-0460">Magnesium</keyword>
<keyword evidence="4" id="KW-0479">Metal-binding</keyword>
<dbReference type="GO" id="GO:0106350">
    <property type="term" value="F:all-trans-octaprenyl-diphosphate synthase activity"/>
    <property type="evidence" value="ECO:0007669"/>
    <property type="project" value="UniProtKB-EC"/>
</dbReference>
<dbReference type="RefSeq" id="WP_269126143.1">
    <property type="nucleotide sequence ID" value="NZ_JAPUBN010000018.1"/>
</dbReference>
<keyword evidence="3 6" id="KW-0808">Transferase</keyword>
<dbReference type="PANTHER" id="PTHR12001:SF69">
    <property type="entry name" value="ALL TRANS-POLYPRENYL-DIPHOSPHATE SYNTHASE PDSS1"/>
    <property type="match status" value="1"/>
</dbReference>
<dbReference type="PROSITE" id="PS00723">
    <property type="entry name" value="POLYPRENYL_SYNTHASE_1"/>
    <property type="match status" value="1"/>
</dbReference>
<dbReference type="Pfam" id="PF00348">
    <property type="entry name" value="polyprenyl_synt"/>
    <property type="match status" value="1"/>
</dbReference>
<dbReference type="Gene3D" id="1.10.600.10">
    <property type="entry name" value="Farnesyl Diphosphate Synthase"/>
    <property type="match status" value="1"/>
</dbReference>
<dbReference type="Proteomes" id="UP001149719">
    <property type="component" value="Unassembled WGS sequence"/>
</dbReference>
<dbReference type="SUPFAM" id="SSF48576">
    <property type="entry name" value="Terpenoid synthases"/>
    <property type="match status" value="1"/>
</dbReference>
<name>A0ABT4JW53_9GAMM</name>
<comment type="caution">
    <text evidence="7">The sequence shown here is derived from an EMBL/GenBank/DDBJ whole genome shotgun (WGS) entry which is preliminary data.</text>
</comment>
<dbReference type="EMBL" id="JAPUBN010000018">
    <property type="protein sequence ID" value="MCZ2722475.1"/>
    <property type="molecule type" value="Genomic_DNA"/>
</dbReference>
<evidence type="ECO:0000313" key="8">
    <source>
        <dbReference type="Proteomes" id="UP001149719"/>
    </source>
</evidence>
<evidence type="ECO:0000256" key="4">
    <source>
        <dbReference type="ARBA" id="ARBA00022723"/>
    </source>
</evidence>
<protein>
    <submittedName>
        <fullName evidence="7">Octaprenyl diphosphate synthase</fullName>
        <ecNumber evidence="7">2.5.1.90</ecNumber>
    </submittedName>
</protein>
<sequence length="330" mass="36353">MQSNPIHNVVANEFANVNSHIMSQLKSDIPLIEQIGYYIISNGGKRLRPLMVLLSARACGYKEESEELIEESNMVRLATIIEFIHTATLLHDDVVDESDMRRGKKTANEEWGNAPSVLVGDFLYSRAFQIMVEVGSMRCMQILSETTNIISEGEVQQLINCGDPDTTEESYLKVIQYKTAKLFEGAALCGSVIAKASEQQNQAMAKYGMHVGTAFQLIDDVMDYTSTAEEMGKSVGDDLAEGKPTLPLIYTMKYGSDEAKQRVREAIINGGLDNIEQIMHDVSECGAINYTQEKAEEQAKLACSAISSLPNSSYKEALIALANASVKRKS</sequence>
<dbReference type="SFLD" id="SFLDS00005">
    <property type="entry name" value="Isoprenoid_Synthase_Type_I"/>
    <property type="match status" value="1"/>
</dbReference>
<organism evidence="7 8">
    <name type="scientific">Marinomonas phaeophyticola</name>
    <dbReference type="NCBI Taxonomy" id="3004091"/>
    <lineage>
        <taxon>Bacteria</taxon>
        <taxon>Pseudomonadati</taxon>
        <taxon>Pseudomonadota</taxon>
        <taxon>Gammaproteobacteria</taxon>
        <taxon>Oceanospirillales</taxon>
        <taxon>Oceanospirillaceae</taxon>
        <taxon>Marinomonas</taxon>
    </lineage>
</organism>
<comment type="cofactor">
    <cofactor evidence="1">
        <name>Mg(2+)</name>
        <dbReference type="ChEBI" id="CHEBI:18420"/>
    </cofactor>
</comment>
<dbReference type="NCBIfam" id="NF008140">
    <property type="entry name" value="PRK10888.1"/>
    <property type="match status" value="1"/>
</dbReference>